<dbReference type="PATRIC" id="fig|1053219.3.peg.5183"/>
<organism evidence="1 2">
    <name type="scientific">Bacillus cereus MC67</name>
    <dbReference type="NCBI Taxonomy" id="1053219"/>
    <lineage>
        <taxon>Bacteria</taxon>
        <taxon>Bacillati</taxon>
        <taxon>Bacillota</taxon>
        <taxon>Bacilli</taxon>
        <taxon>Bacillales</taxon>
        <taxon>Bacillaceae</taxon>
        <taxon>Bacillus</taxon>
        <taxon>Bacillus cereus group</taxon>
    </lineage>
</organism>
<dbReference type="EMBL" id="AHEN01000046">
    <property type="protein sequence ID" value="EJQ94124.1"/>
    <property type="molecule type" value="Genomic_DNA"/>
</dbReference>
<dbReference type="HOGENOM" id="CLU_2420721_0_0_9"/>
<dbReference type="Proteomes" id="UP000006997">
    <property type="component" value="Unassembled WGS sequence"/>
</dbReference>
<evidence type="ECO:0000313" key="1">
    <source>
        <dbReference type="EMBL" id="EJQ94124.1"/>
    </source>
</evidence>
<gene>
    <name evidence="1" type="ORF">II3_05069</name>
</gene>
<reference evidence="1 2" key="1">
    <citation type="submission" date="2012-04" db="EMBL/GenBank/DDBJ databases">
        <title>The Genome Sequence of Bacillus cereus MC67.</title>
        <authorList>
            <consortium name="The Broad Institute Genome Sequencing Platform"/>
            <consortium name="The Broad Institute Genome Sequencing Center for Infectious Disease"/>
            <person name="Feldgarden M."/>
            <person name="Van der Auwera G.A."/>
            <person name="Mahillon J."/>
            <person name="Duprez V."/>
            <person name="Timmery S."/>
            <person name="Mattelet C."/>
            <person name="Dierick K."/>
            <person name="Sun M."/>
            <person name="Yu Z."/>
            <person name="Zhu L."/>
            <person name="Hu X."/>
            <person name="Shank E.B."/>
            <person name="Swiecicka I."/>
            <person name="Hansen B.M."/>
            <person name="Andrup L."/>
            <person name="Young S.K."/>
            <person name="Zeng Q."/>
            <person name="Gargeya S."/>
            <person name="Fitzgerald M."/>
            <person name="Haas B."/>
            <person name="Abouelleil A."/>
            <person name="Alvarado L."/>
            <person name="Arachchi H.M."/>
            <person name="Berlin A."/>
            <person name="Chapman S.B."/>
            <person name="Goldberg J."/>
            <person name="Griggs A."/>
            <person name="Gujja S."/>
            <person name="Hansen M."/>
            <person name="Howarth C."/>
            <person name="Imamovic A."/>
            <person name="Larimer J."/>
            <person name="McCowen C."/>
            <person name="Montmayeur A."/>
            <person name="Murphy C."/>
            <person name="Neiman D."/>
            <person name="Pearson M."/>
            <person name="Priest M."/>
            <person name="Roberts A."/>
            <person name="Saif S."/>
            <person name="Shea T."/>
            <person name="Sisk P."/>
            <person name="Sykes S."/>
            <person name="Wortman J."/>
            <person name="Nusbaum C."/>
            <person name="Birren B."/>
        </authorList>
    </citation>
    <scope>NUCLEOTIDE SEQUENCE [LARGE SCALE GENOMIC DNA]</scope>
    <source>
        <strain evidence="1 2">MC67</strain>
    </source>
</reference>
<proteinExistence type="predicted"/>
<accession>J8EZE7</accession>
<name>J8EZE7_BACCE</name>
<protein>
    <submittedName>
        <fullName evidence="1">Uncharacterized protein</fullName>
    </submittedName>
</protein>
<evidence type="ECO:0000313" key="2">
    <source>
        <dbReference type="Proteomes" id="UP000006997"/>
    </source>
</evidence>
<dbReference type="AlphaFoldDB" id="J8EZE7"/>
<sequence length="91" mass="10250">MGMYGLLKKHIDRIPIDILVRMIVPETFKILIIEESLDGLLKGFERLLKGENIPLDNGFSATASIAFNLENPSILIKLFFKKGGFLQFIGK</sequence>
<comment type="caution">
    <text evidence="1">The sequence shown here is derived from an EMBL/GenBank/DDBJ whole genome shotgun (WGS) entry which is preliminary data.</text>
</comment>